<organism evidence="2">
    <name type="scientific">Angiostrongylus costaricensis</name>
    <name type="common">Nematode worm</name>
    <dbReference type="NCBI Taxonomy" id="334426"/>
    <lineage>
        <taxon>Eukaryota</taxon>
        <taxon>Metazoa</taxon>
        <taxon>Ecdysozoa</taxon>
        <taxon>Nematoda</taxon>
        <taxon>Chromadorea</taxon>
        <taxon>Rhabditida</taxon>
        <taxon>Rhabditina</taxon>
        <taxon>Rhabditomorpha</taxon>
        <taxon>Strongyloidea</taxon>
        <taxon>Metastrongylidae</taxon>
        <taxon>Angiostrongylus</taxon>
    </lineage>
</organism>
<reference evidence="2" key="1">
    <citation type="submission" date="2017-02" db="UniProtKB">
        <authorList>
            <consortium name="WormBaseParasite"/>
        </authorList>
    </citation>
    <scope>IDENTIFICATION</scope>
</reference>
<evidence type="ECO:0000313" key="2">
    <source>
        <dbReference type="WBParaSite" id="ACOC_0000929101-mRNA-1"/>
    </source>
</evidence>
<sequence length="88" mass="10215">MSGFNKFESSDHLNTPNNPHPGKLFNRQHGPEISRGLKIDYKVKANFQSCESGDRMINSKTSISNKKWYLLIAEFYPCRVNRLWPQIS</sequence>
<protein>
    <submittedName>
        <fullName evidence="2">Uncharacterized protein</fullName>
    </submittedName>
</protein>
<name>A0A0R3PTX7_ANGCS</name>
<dbReference type="AlphaFoldDB" id="A0A0R3PTX7"/>
<accession>A0A0R3PTX7</accession>
<proteinExistence type="predicted"/>
<feature type="region of interest" description="Disordered" evidence="1">
    <location>
        <begin position="1"/>
        <end position="30"/>
    </location>
</feature>
<dbReference type="WBParaSite" id="ACOC_0000929101-mRNA-1">
    <property type="protein sequence ID" value="ACOC_0000929101-mRNA-1"/>
    <property type="gene ID" value="ACOC_0000929101"/>
</dbReference>
<evidence type="ECO:0000256" key="1">
    <source>
        <dbReference type="SAM" id="MobiDB-lite"/>
    </source>
</evidence>